<dbReference type="InterPro" id="IPR013538">
    <property type="entry name" value="ASHA1/2-like_C"/>
</dbReference>
<evidence type="ECO:0000256" key="1">
    <source>
        <dbReference type="ARBA" id="ARBA00006817"/>
    </source>
</evidence>
<comment type="caution">
    <text evidence="3">The sequence shown here is derived from an EMBL/GenBank/DDBJ whole genome shotgun (WGS) entry which is preliminary data.</text>
</comment>
<dbReference type="EMBL" id="BMPN01000012">
    <property type="protein sequence ID" value="GGJ76352.1"/>
    <property type="molecule type" value="Genomic_DNA"/>
</dbReference>
<organism evidence="3 4">
    <name type="scientific">Virgibacillus kapii</name>
    <dbReference type="NCBI Taxonomy" id="1638645"/>
    <lineage>
        <taxon>Bacteria</taxon>
        <taxon>Bacillati</taxon>
        <taxon>Bacillota</taxon>
        <taxon>Bacilli</taxon>
        <taxon>Bacillales</taxon>
        <taxon>Bacillaceae</taxon>
        <taxon>Virgibacillus</taxon>
    </lineage>
</organism>
<reference evidence="4" key="1">
    <citation type="journal article" date="2019" name="Int. J. Syst. Evol. Microbiol.">
        <title>The Global Catalogue of Microorganisms (GCM) 10K type strain sequencing project: providing services to taxonomists for standard genome sequencing and annotation.</title>
        <authorList>
            <consortium name="The Broad Institute Genomics Platform"/>
            <consortium name="The Broad Institute Genome Sequencing Center for Infectious Disease"/>
            <person name="Wu L."/>
            <person name="Ma J."/>
        </authorList>
    </citation>
    <scope>NUCLEOTIDE SEQUENCE [LARGE SCALE GENOMIC DNA]</scope>
    <source>
        <strain evidence="4">JCM 30071</strain>
    </source>
</reference>
<dbReference type="Proteomes" id="UP000634435">
    <property type="component" value="Unassembled WGS sequence"/>
</dbReference>
<dbReference type="InterPro" id="IPR023393">
    <property type="entry name" value="START-like_dom_sf"/>
</dbReference>
<accession>A0ABQ2DXS7</accession>
<dbReference type="Pfam" id="PF08327">
    <property type="entry name" value="AHSA1"/>
    <property type="match status" value="1"/>
</dbReference>
<name>A0ABQ2DXS7_9BACI</name>
<gene>
    <name evidence="3" type="ORF">GCM10007111_42440</name>
</gene>
<dbReference type="SUPFAM" id="SSF55961">
    <property type="entry name" value="Bet v1-like"/>
    <property type="match status" value="1"/>
</dbReference>
<sequence>MLTQVEITHTFNAPRELVFKAFTESKQLQNWWGPKGWTFNVSQSDFCPGGVFHYSQQPDDGDVMWVKFVYNEIIVPKKIVYTSYFSDEEGNIVRAPFNEKWPLETLNTLTFAEDGGKTTITAIVAPAASATEEELKTFGESQDMVHEGFLGTFNQLEDYLSKVSK</sequence>
<evidence type="ECO:0000259" key="2">
    <source>
        <dbReference type="Pfam" id="PF08327"/>
    </source>
</evidence>
<dbReference type="Gene3D" id="3.30.530.20">
    <property type="match status" value="1"/>
</dbReference>
<proteinExistence type="inferred from homology"/>
<dbReference type="RefSeq" id="WP_188944321.1">
    <property type="nucleotide sequence ID" value="NZ_BMPN01000012.1"/>
</dbReference>
<keyword evidence="4" id="KW-1185">Reference proteome</keyword>
<protein>
    <submittedName>
        <fullName evidence="3">ATPase</fullName>
    </submittedName>
</protein>
<evidence type="ECO:0000313" key="4">
    <source>
        <dbReference type="Proteomes" id="UP000634435"/>
    </source>
</evidence>
<comment type="similarity">
    <text evidence="1">Belongs to the AHA1 family.</text>
</comment>
<feature type="domain" description="Activator of Hsp90 ATPase homologue 1/2-like C-terminal" evidence="2">
    <location>
        <begin position="12"/>
        <end position="160"/>
    </location>
</feature>
<evidence type="ECO:0000313" key="3">
    <source>
        <dbReference type="EMBL" id="GGJ76352.1"/>
    </source>
</evidence>